<sequence>MDFRFLACPVSNIIQIEILLQVSVDAFHCGALFIEQRPFQGTYQKTMKAYRKVNLLKLEEWMLVSLTENEARDVLEIVEARYQNATHSLLFSI</sequence>
<proteinExistence type="predicted"/>
<keyword evidence="2" id="KW-1185">Reference proteome</keyword>
<dbReference type="AlphaFoldDB" id="A0A1B1S5Z1"/>
<evidence type="ECO:0000313" key="1">
    <source>
        <dbReference type="EMBL" id="ANU28603.1"/>
    </source>
</evidence>
<evidence type="ECO:0000313" key="2">
    <source>
        <dbReference type="Proteomes" id="UP000053354"/>
    </source>
</evidence>
<dbReference type="EMBL" id="CP016541">
    <property type="protein sequence ID" value="ANU28603.1"/>
    <property type="molecule type" value="Genomic_DNA"/>
</dbReference>
<dbReference type="Proteomes" id="UP000053354">
    <property type="component" value="Plasmid pPS15-1"/>
</dbReference>
<name>A0A1B1S5Z1_9BACL</name>
<organism evidence="1 2">
    <name type="scientific">Planococcus versutus</name>
    <dbReference type="NCBI Taxonomy" id="1302659"/>
    <lineage>
        <taxon>Bacteria</taxon>
        <taxon>Bacillati</taxon>
        <taxon>Bacillota</taxon>
        <taxon>Bacilli</taxon>
        <taxon>Bacillales</taxon>
        <taxon>Caryophanaceae</taxon>
        <taxon>Planococcus</taxon>
    </lineage>
</organism>
<accession>A0A1B1S5Z1</accession>
<gene>
    <name evidence="1" type="ORF">I858_016620</name>
</gene>
<reference evidence="1" key="1">
    <citation type="submission" date="2016-10" db="EMBL/GenBank/DDBJ databases">
        <authorList>
            <person name="See-Too W.S."/>
        </authorList>
    </citation>
    <scope>NUCLEOTIDE SEQUENCE</scope>
    <source>
        <strain evidence="1">L10.15</strain>
        <plasmid evidence="1">pPS15-1</plasmid>
    </source>
</reference>
<dbReference type="KEGG" id="pll:I858_016620"/>
<geneLocation type="plasmid" evidence="1 2">
    <name>pPS15-1</name>
</geneLocation>
<protein>
    <submittedName>
        <fullName evidence="1">Uncharacterized protein</fullName>
    </submittedName>
</protein>
<keyword evidence="1" id="KW-0614">Plasmid</keyword>